<dbReference type="AlphaFoldDB" id="A0A0F9YGY3"/>
<reference evidence="6 7" key="1">
    <citation type="journal article" date="2015" name="Nature">
        <title>rRNA introns, odd ribosomes, and small enigmatic genomes across a large radiation of phyla.</title>
        <authorList>
            <person name="Brown C.T."/>
            <person name="Hug L.A."/>
            <person name="Thomas B.C."/>
            <person name="Sharon I."/>
            <person name="Castelle C.J."/>
            <person name="Singh A."/>
            <person name="Wilkins M.J."/>
            <person name="Williams K.H."/>
            <person name="Banfield J.F."/>
        </authorList>
    </citation>
    <scope>NUCLEOTIDE SEQUENCE [LARGE SCALE GENOMIC DNA]</scope>
</reference>
<dbReference type="PANTHER" id="PTHR35534">
    <property type="entry name" value="50S RIBOSOMAL PROTEIN L32"/>
    <property type="match status" value="1"/>
</dbReference>
<evidence type="ECO:0000256" key="3">
    <source>
        <dbReference type="ARBA" id="ARBA00023274"/>
    </source>
</evidence>
<evidence type="ECO:0000313" key="7">
    <source>
        <dbReference type="Proteomes" id="UP000034803"/>
    </source>
</evidence>
<dbReference type="NCBIfam" id="TIGR01031">
    <property type="entry name" value="rpmF_bact"/>
    <property type="match status" value="1"/>
</dbReference>
<dbReference type="Pfam" id="PF01783">
    <property type="entry name" value="Ribosomal_L32p"/>
    <property type="match status" value="1"/>
</dbReference>
<dbReference type="GO" id="GO:0015934">
    <property type="term" value="C:large ribosomal subunit"/>
    <property type="evidence" value="ECO:0007669"/>
    <property type="project" value="InterPro"/>
</dbReference>
<dbReference type="Proteomes" id="UP000034803">
    <property type="component" value="Unassembled WGS sequence"/>
</dbReference>
<dbReference type="EMBL" id="LBOI01000022">
    <property type="protein sequence ID" value="KKP30864.1"/>
    <property type="molecule type" value="Genomic_DNA"/>
</dbReference>
<comment type="similarity">
    <text evidence="1 5">Belongs to the bacterial ribosomal protein bL32 family.</text>
</comment>
<proteinExistence type="inferred from homology"/>
<dbReference type="SUPFAM" id="SSF57829">
    <property type="entry name" value="Zn-binding ribosomal proteins"/>
    <property type="match status" value="1"/>
</dbReference>
<gene>
    <name evidence="5" type="primary">rpmF</name>
    <name evidence="6" type="ORF">UR21_C0022G0012</name>
</gene>
<evidence type="ECO:0000313" key="6">
    <source>
        <dbReference type="EMBL" id="KKP30864.1"/>
    </source>
</evidence>
<sequence length="51" mass="5658">MAPLPKKKHSHGRTAMRRSTFKASISAISKCPSCGKLREPHKACPHCGHYK</sequence>
<dbReference type="GO" id="GO:0003735">
    <property type="term" value="F:structural constituent of ribosome"/>
    <property type="evidence" value="ECO:0007669"/>
    <property type="project" value="InterPro"/>
</dbReference>
<organism evidence="6 7">
    <name type="scientific">Candidatus Woesebacteria bacterium GW2011_GWC2_31_9</name>
    <dbReference type="NCBI Taxonomy" id="1618586"/>
    <lineage>
        <taxon>Bacteria</taxon>
        <taxon>Candidatus Woeseibacteriota</taxon>
    </lineage>
</organism>
<dbReference type="InterPro" id="IPR002677">
    <property type="entry name" value="Ribosomal_bL32"/>
</dbReference>
<evidence type="ECO:0000256" key="5">
    <source>
        <dbReference type="HAMAP-Rule" id="MF_00340"/>
    </source>
</evidence>
<evidence type="ECO:0000256" key="4">
    <source>
        <dbReference type="ARBA" id="ARBA00035178"/>
    </source>
</evidence>
<keyword evidence="3 5" id="KW-0687">Ribonucleoprotein</keyword>
<evidence type="ECO:0000256" key="1">
    <source>
        <dbReference type="ARBA" id="ARBA00008560"/>
    </source>
</evidence>
<dbReference type="InterPro" id="IPR011332">
    <property type="entry name" value="Ribosomal_zn-bd"/>
</dbReference>
<dbReference type="HAMAP" id="MF_00340">
    <property type="entry name" value="Ribosomal_bL32"/>
    <property type="match status" value="1"/>
</dbReference>
<keyword evidence="2 5" id="KW-0689">Ribosomal protein</keyword>
<comment type="caution">
    <text evidence="6">The sequence shown here is derived from an EMBL/GenBank/DDBJ whole genome shotgun (WGS) entry which is preliminary data.</text>
</comment>
<dbReference type="PANTHER" id="PTHR35534:SF1">
    <property type="entry name" value="LARGE RIBOSOMAL SUBUNIT PROTEIN BL32"/>
    <property type="match status" value="1"/>
</dbReference>
<protein>
    <recommendedName>
        <fullName evidence="4 5">Large ribosomal subunit protein bL32</fullName>
    </recommendedName>
</protein>
<accession>A0A0F9YGY3</accession>
<dbReference type="GO" id="GO:0006412">
    <property type="term" value="P:translation"/>
    <property type="evidence" value="ECO:0007669"/>
    <property type="project" value="UniProtKB-UniRule"/>
</dbReference>
<name>A0A0F9YGY3_9BACT</name>
<evidence type="ECO:0000256" key="2">
    <source>
        <dbReference type="ARBA" id="ARBA00022980"/>
    </source>
</evidence>
<dbReference type="InterPro" id="IPR044957">
    <property type="entry name" value="Ribosomal_bL32_bact"/>
</dbReference>